<dbReference type="Proteomes" id="UP000077266">
    <property type="component" value="Unassembled WGS sequence"/>
</dbReference>
<gene>
    <name evidence="1" type="ORF">EXIGLDRAFT_781324</name>
</gene>
<name>A0A165BA74_EXIGL</name>
<organism evidence="1 2">
    <name type="scientific">Exidia glandulosa HHB12029</name>
    <dbReference type="NCBI Taxonomy" id="1314781"/>
    <lineage>
        <taxon>Eukaryota</taxon>
        <taxon>Fungi</taxon>
        <taxon>Dikarya</taxon>
        <taxon>Basidiomycota</taxon>
        <taxon>Agaricomycotina</taxon>
        <taxon>Agaricomycetes</taxon>
        <taxon>Auriculariales</taxon>
        <taxon>Exidiaceae</taxon>
        <taxon>Exidia</taxon>
    </lineage>
</organism>
<keyword evidence="2" id="KW-1185">Reference proteome</keyword>
<evidence type="ECO:0000313" key="1">
    <source>
        <dbReference type="EMBL" id="KZV80176.1"/>
    </source>
</evidence>
<dbReference type="AlphaFoldDB" id="A0A165BA74"/>
<dbReference type="EMBL" id="KV426514">
    <property type="protein sequence ID" value="KZV80176.1"/>
    <property type="molecule type" value="Genomic_DNA"/>
</dbReference>
<evidence type="ECO:0000313" key="2">
    <source>
        <dbReference type="Proteomes" id="UP000077266"/>
    </source>
</evidence>
<reference evidence="1 2" key="1">
    <citation type="journal article" date="2016" name="Mol. Biol. Evol.">
        <title>Comparative Genomics of Early-Diverging Mushroom-Forming Fungi Provides Insights into the Origins of Lignocellulose Decay Capabilities.</title>
        <authorList>
            <person name="Nagy L.G."/>
            <person name="Riley R."/>
            <person name="Tritt A."/>
            <person name="Adam C."/>
            <person name="Daum C."/>
            <person name="Floudas D."/>
            <person name="Sun H."/>
            <person name="Yadav J.S."/>
            <person name="Pangilinan J."/>
            <person name="Larsson K.H."/>
            <person name="Matsuura K."/>
            <person name="Barry K."/>
            <person name="Labutti K."/>
            <person name="Kuo R."/>
            <person name="Ohm R.A."/>
            <person name="Bhattacharya S.S."/>
            <person name="Shirouzu T."/>
            <person name="Yoshinaga Y."/>
            <person name="Martin F.M."/>
            <person name="Grigoriev I.V."/>
            <person name="Hibbett D.S."/>
        </authorList>
    </citation>
    <scope>NUCLEOTIDE SEQUENCE [LARGE SCALE GENOMIC DNA]</scope>
    <source>
        <strain evidence="1 2">HHB12029</strain>
    </source>
</reference>
<dbReference type="InParanoid" id="A0A165BA74"/>
<protein>
    <submittedName>
        <fullName evidence="1">Uncharacterized protein</fullName>
    </submittedName>
</protein>
<sequence>MTFVADAMAPAEYARRIVAFAQSSKNVPWFWEGNFATATWFLTTFLSKKALEGIIGRAIKGMTEMETLIRGSTLS</sequence>
<proteinExistence type="predicted"/>
<accession>A0A165BA74</accession>